<evidence type="ECO:0000256" key="1">
    <source>
        <dbReference type="ARBA" id="ARBA00022729"/>
    </source>
</evidence>
<comment type="caution">
    <text evidence="5">The sequence shown here is derived from an EMBL/GenBank/DDBJ whole genome shotgun (WGS) entry which is preliminary data.</text>
</comment>
<accession>A0A848QR41</accession>
<organism evidence="5 6">
    <name type="scientific">Pontixanthobacter rizhaonensis</name>
    <dbReference type="NCBI Taxonomy" id="2730337"/>
    <lineage>
        <taxon>Bacteria</taxon>
        <taxon>Pseudomonadati</taxon>
        <taxon>Pseudomonadota</taxon>
        <taxon>Alphaproteobacteria</taxon>
        <taxon>Sphingomonadales</taxon>
        <taxon>Erythrobacteraceae</taxon>
        <taxon>Pontixanthobacter</taxon>
    </lineage>
</organism>
<evidence type="ECO:0000259" key="4">
    <source>
        <dbReference type="Pfam" id="PF05426"/>
    </source>
</evidence>
<dbReference type="RefSeq" id="WP_170012277.1">
    <property type="nucleotide sequence ID" value="NZ_JABCRE010000003.1"/>
</dbReference>
<dbReference type="AlphaFoldDB" id="A0A848QR41"/>
<name>A0A848QR41_9SPHN</name>
<feature type="chain" id="PRO_5032867497" evidence="3">
    <location>
        <begin position="29"/>
        <end position="413"/>
    </location>
</feature>
<dbReference type="SUPFAM" id="SSF48230">
    <property type="entry name" value="Chondroitin AC/alginate lyase"/>
    <property type="match status" value="1"/>
</dbReference>
<dbReference type="InterPro" id="IPR008397">
    <property type="entry name" value="Alginate_lyase_dom"/>
</dbReference>
<dbReference type="Gene3D" id="1.50.10.100">
    <property type="entry name" value="Chondroitin AC/alginate lyase"/>
    <property type="match status" value="1"/>
</dbReference>
<dbReference type="Proteomes" id="UP000561181">
    <property type="component" value="Unassembled WGS sequence"/>
</dbReference>
<keyword evidence="1 3" id="KW-0732">Signal</keyword>
<reference evidence="5 6" key="1">
    <citation type="submission" date="2020-04" db="EMBL/GenBank/DDBJ databases">
        <authorList>
            <person name="Liu A."/>
        </authorList>
    </citation>
    <scope>NUCLEOTIDE SEQUENCE [LARGE SCALE GENOMIC DNA]</scope>
    <source>
        <strain evidence="5 6">RZ02</strain>
    </source>
</reference>
<protein>
    <submittedName>
        <fullName evidence="5">Alginate lyase family protein</fullName>
    </submittedName>
</protein>
<evidence type="ECO:0000313" key="5">
    <source>
        <dbReference type="EMBL" id="NMW31996.1"/>
    </source>
</evidence>
<sequence length="413" mass="46103">MKRVRGYLGTFLFSTGMFAAIYSTPVLAQSLGQNQADAEQAPACRGGDGYTADFGGRRTFLWRPQWLEAIKNNPTQSAAIIAEADKSLEDGPYSVTDKVASVPGATPNDYTSIGPYWWPDPTKTDGLPYIRRDGEFNPQRNGPEFDKMRLRSLGRDLKALSLAYFLTSDERYADHAATLIRVWFIDPKTRMAPHMNFAQGIPGKVSGRAEGIIESSDLSTAAESIGLLAQSPALSRAEHDAVRQWYADFAAWMTTSEIGKAEQRKRNNHGVFYDFYLAHFAIFAGIEEAAKRTVEGFPENRLKVQMDSEGRFHQELTRTRSWHYSNYVVGAAARLATIGECVEIDLWSAQLDDGRSLSDARNFLSGYARQPADWPFPERDHKAGSFAKMQSTFAHTDFLFQRPNSVKGAIKLP</sequence>
<keyword evidence="6" id="KW-1185">Reference proteome</keyword>
<dbReference type="Pfam" id="PF05426">
    <property type="entry name" value="Alginate_lyase"/>
    <property type="match status" value="1"/>
</dbReference>
<evidence type="ECO:0000256" key="3">
    <source>
        <dbReference type="SAM" id="SignalP"/>
    </source>
</evidence>
<evidence type="ECO:0000313" key="6">
    <source>
        <dbReference type="Proteomes" id="UP000561181"/>
    </source>
</evidence>
<dbReference type="EMBL" id="JABCRE010000003">
    <property type="protein sequence ID" value="NMW31996.1"/>
    <property type="molecule type" value="Genomic_DNA"/>
</dbReference>
<evidence type="ECO:0000256" key="2">
    <source>
        <dbReference type="ARBA" id="ARBA00023239"/>
    </source>
</evidence>
<proteinExistence type="predicted"/>
<feature type="signal peptide" evidence="3">
    <location>
        <begin position="1"/>
        <end position="28"/>
    </location>
</feature>
<dbReference type="InterPro" id="IPR008929">
    <property type="entry name" value="Chondroitin_lyas"/>
</dbReference>
<gene>
    <name evidence="5" type="ORF">HKD42_07980</name>
</gene>
<keyword evidence="2 5" id="KW-0456">Lyase</keyword>
<dbReference type="GO" id="GO:0016829">
    <property type="term" value="F:lyase activity"/>
    <property type="evidence" value="ECO:0007669"/>
    <property type="project" value="UniProtKB-KW"/>
</dbReference>
<feature type="domain" description="Alginate lyase" evidence="4">
    <location>
        <begin position="94"/>
        <end position="374"/>
    </location>
</feature>
<dbReference type="GO" id="GO:0042597">
    <property type="term" value="C:periplasmic space"/>
    <property type="evidence" value="ECO:0007669"/>
    <property type="project" value="InterPro"/>
</dbReference>